<dbReference type="PANTHER" id="PTHR43037:SF5">
    <property type="entry name" value="FERULOYL ESTERASE"/>
    <property type="match status" value="1"/>
</dbReference>
<dbReference type="InterPro" id="IPR029058">
    <property type="entry name" value="AB_hydrolase_fold"/>
</dbReference>
<accession>A0A9N8E6M1</accession>
<sequence>MTRPTFYGNEITTFSRHGHPDRTYRVYTPSGYNTSSPSKVVLALHGWCGDGSDWTLDEDVRRAADAFNYVVVAPDGLGDNEGMCNSWSIKGSTDGLGLQVTANEDTVSSGRAATCDTSQASPDNCYPSCSAASICQNRCSWTHCQDDDVQFVYDILDAHASGSINSLSDFVCFDPSQVFVMGASNGGMMTWELVQDNRTSALFAAAAPMIGLPHCDYNLPGNVPAISLMSKDDQTVSPSNLPYPGNPADVCITNRDGEGYKYVSSHRITSTFAQAGGCRVQDRAFPSLEWEAGTDQVKCKTWCPGDSPFSVDCAFTAGHWTPDYVYEAAFRFFERHS</sequence>
<reference evidence="3" key="1">
    <citation type="submission" date="2020-06" db="EMBL/GenBank/DDBJ databases">
        <authorList>
            <consortium name="Plant Systems Biology data submission"/>
        </authorList>
    </citation>
    <scope>NUCLEOTIDE SEQUENCE</scope>
    <source>
        <strain evidence="3">D6</strain>
    </source>
</reference>
<keyword evidence="1" id="KW-0732">Signal</keyword>
<comment type="caution">
    <text evidence="3">The sequence shown here is derived from an EMBL/GenBank/DDBJ whole genome shotgun (WGS) entry which is preliminary data.</text>
</comment>
<name>A0A9N8E6M1_9STRA</name>
<dbReference type="SUPFAM" id="SSF53474">
    <property type="entry name" value="alpha/beta-Hydrolases"/>
    <property type="match status" value="1"/>
</dbReference>
<proteinExistence type="predicted"/>
<dbReference type="PANTHER" id="PTHR43037">
    <property type="entry name" value="UNNAMED PRODUCT-RELATED"/>
    <property type="match status" value="1"/>
</dbReference>
<keyword evidence="2" id="KW-0378">Hydrolase</keyword>
<gene>
    <name evidence="3" type="ORF">SEMRO_677_G185790.1</name>
</gene>
<dbReference type="InterPro" id="IPR050955">
    <property type="entry name" value="Plant_Biomass_Hydrol_Est"/>
</dbReference>
<dbReference type="AlphaFoldDB" id="A0A9N8E6M1"/>
<dbReference type="Gene3D" id="3.40.50.1820">
    <property type="entry name" value="alpha/beta hydrolase"/>
    <property type="match status" value="1"/>
</dbReference>
<evidence type="ECO:0000313" key="4">
    <source>
        <dbReference type="Proteomes" id="UP001153069"/>
    </source>
</evidence>
<dbReference type="GO" id="GO:0016787">
    <property type="term" value="F:hydrolase activity"/>
    <property type="evidence" value="ECO:0007669"/>
    <property type="project" value="UniProtKB-KW"/>
</dbReference>
<evidence type="ECO:0000256" key="2">
    <source>
        <dbReference type="ARBA" id="ARBA00022801"/>
    </source>
</evidence>
<keyword evidence="4" id="KW-1185">Reference proteome</keyword>
<evidence type="ECO:0000256" key="1">
    <source>
        <dbReference type="ARBA" id="ARBA00022729"/>
    </source>
</evidence>
<organism evidence="3 4">
    <name type="scientific">Seminavis robusta</name>
    <dbReference type="NCBI Taxonomy" id="568900"/>
    <lineage>
        <taxon>Eukaryota</taxon>
        <taxon>Sar</taxon>
        <taxon>Stramenopiles</taxon>
        <taxon>Ochrophyta</taxon>
        <taxon>Bacillariophyta</taxon>
        <taxon>Bacillariophyceae</taxon>
        <taxon>Bacillariophycidae</taxon>
        <taxon>Naviculales</taxon>
        <taxon>Naviculaceae</taxon>
        <taxon>Seminavis</taxon>
    </lineage>
</organism>
<protein>
    <recommendedName>
        <fullName evidence="5">Feruloyl esterase</fullName>
    </recommendedName>
</protein>
<dbReference type="Proteomes" id="UP001153069">
    <property type="component" value="Unassembled WGS sequence"/>
</dbReference>
<evidence type="ECO:0008006" key="5">
    <source>
        <dbReference type="Google" id="ProtNLM"/>
    </source>
</evidence>
<dbReference type="EMBL" id="CAICTM010000676">
    <property type="protein sequence ID" value="CAB9514830.1"/>
    <property type="molecule type" value="Genomic_DNA"/>
</dbReference>
<evidence type="ECO:0000313" key="3">
    <source>
        <dbReference type="EMBL" id="CAB9514830.1"/>
    </source>
</evidence>